<reference evidence="3" key="1">
    <citation type="journal article" date="2017" name="Nat. Microbiol.">
        <title>Global analysis of biosynthetic gene clusters reveals vast potential of secondary metabolite production in Penicillium species.</title>
        <authorList>
            <person name="Nielsen J.C."/>
            <person name="Grijseels S."/>
            <person name="Prigent S."/>
            <person name="Ji B."/>
            <person name="Dainat J."/>
            <person name="Nielsen K.F."/>
            <person name="Frisvad J.C."/>
            <person name="Workman M."/>
            <person name="Nielsen J."/>
        </authorList>
    </citation>
    <scope>NUCLEOTIDE SEQUENCE [LARGE SCALE GENOMIC DNA]</scope>
    <source>
        <strain evidence="3">IBT 31811</strain>
    </source>
</reference>
<evidence type="ECO:0000256" key="1">
    <source>
        <dbReference type="SAM" id="MobiDB-lite"/>
    </source>
</evidence>
<dbReference type="OrthoDB" id="4282431at2759"/>
<gene>
    <name evidence="2" type="ORF">PENANT_c023G02437</name>
</gene>
<feature type="compositionally biased region" description="Basic and acidic residues" evidence="1">
    <location>
        <begin position="1"/>
        <end position="10"/>
    </location>
</feature>
<organism evidence="2 3">
    <name type="scientific">Penicillium antarcticum</name>
    <dbReference type="NCBI Taxonomy" id="416450"/>
    <lineage>
        <taxon>Eukaryota</taxon>
        <taxon>Fungi</taxon>
        <taxon>Dikarya</taxon>
        <taxon>Ascomycota</taxon>
        <taxon>Pezizomycotina</taxon>
        <taxon>Eurotiomycetes</taxon>
        <taxon>Eurotiomycetidae</taxon>
        <taxon>Eurotiales</taxon>
        <taxon>Aspergillaceae</taxon>
        <taxon>Penicillium</taxon>
    </lineage>
</organism>
<accession>A0A1V6PZK8</accession>
<comment type="caution">
    <text evidence="2">The sequence shown here is derived from an EMBL/GenBank/DDBJ whole genome shotgun (WGS) entry which is preliminary data.</text>
</comment>
<evidence type="ECO:0000313" key="3">
    <source>
        <dbReference type="Proteomes" id="UP000191672"/>
    </source>
</evidence>
<name>A0A1V6PZK8_9EURO</name>
<dbReference type="SUPFAM" id="SSF141571">
    <property type="entry name" value="Pentapeptide repeat-like"/>
    <property type="match status" value="1"/>
</dbReference>
<proteinExistence type="predicted"/>
<dbReference type="AlphaFoldDB" id="A0A1V6PZK8"/>
<evidence type="ECO:0000313" key="2">
    <source>
        <dbReference type="EMBL" id="OQD82082.1"/>
    </source>
</evidence>
<keyword evidence="3" id="KW-1185">Reference proteome</keyword>
<dbReference type="Proteomes" id="UP000191672">
    <property type="component" value="Unassembled WGS sequence"/>
</dbReference>
<feature type="region of interest" description="Disordered" evidence="1">
    <location>
        <begin position="1"/>
        <end position="23"/>
    </location>
</feature>
<protein>
    <submittedName>
        <fullName evidence="2">Uncharacterized protein</fullName>
    </submittedName>
</protein>
<sequence>MLDFTARSEETESTGLTNPINSIKYETHTPKLESDQLPGPQPEHLDSIFSLNIRRFDNLHTGHVINYAFITNSKIRNTVMNNVVYINITMRDPRIINTMIASYVHTSRISAFTMLDNADIDDGIVFNSIIVNSVIDDSEISDSTLSNVKLMNPVFCSFQFPELPF</sequence>
<dbReference type="EMBL" id="MDYN01000023">
    <property type="protein sequence ID" value="OQD82082.1"/>
    <property type="molecule type" value="Genomic_DNA"/>
</dbReference>